<comment type="similarity">
    <text evidence="1 3">Belongs to the TPP enzyme family.</text>
</comment>
<evidence type="ECO:0000313" key="7">
    <source>
        <dbReference type="EMBL" id="GJD98243.1"/>
    </source>
</evidence>
<evidence type="ECO:0000259" key="6">
    <source>
        <dbReference type="Pfam" id="PF02776"/>
    </source>
</evidence>
<dbReference type="Pfam" id="PF02775">
    <property type="entry name" value="TPP_enzyme_C"/>
    <property type="match status" value="1"/>
</dbReference>
<name>A0ABQ4S524_9HYPH</name>
<evidence type="ECO:0000256" key="1">
    <source>
        <dbReference type="ARBA" id="ARBA00007812"/>
    </source>
</evidence>
<dbReference type="NCBIfam" id="NF006052">
    <property type="entry name" value="PRK08199.1"/>
    <property type="match status" value="1"/>
</dbReference>
<dbReference type="PANTHER" id="PTHR18968">
    <property type="entry name" value="THIAMINE PYROPHOSPHATE ENZYMES"/>
    <property type="match status" value="1"/>
</dbReference>
<dbReference type="InterPro" id="IPR011766">
    <property type="entry name" value="TPP_enzyme_TPP-bd"/>
</dbReference>
<evidence type="ECO:0000313" key="8">
    <source>
        <dbReference type="Proteomes" id="UP001055153"/>
    </source>
</evidence>
<accession>A0ABQ4S524</accession>
<reference evidence="7" key="1">
    <citation type="journal article" date="2021" name="Front. Microbiol.">
        <title>Comprehensive Comparative Genomics and Phenotyping of Methylobacterium Species.</title>
        <authorList>
            <person name="Alessa O."/>
            <person name="Ogura Y."/>
            <person name="Fujitani Y."/>
            <person name="Takami H."/>
            <person name="Hayashi T."/>
            <person name="Sahin N."/>
            <person name="Tani A."/>
        </authorList>
    </citation>
    <scope>NUCLEOTIDE SEQUENCE</scope>
    <source>
        <strain evidence="7">DSM 17168</strain>
    </source>
</reference>
<dbReference type="InterPro" id="IPR012001">
    <property type="entry name" value="Thiamin_PyroP_enz_TPP-bd_dom"/>
</dbReference>
<gene>
    <name evidence="7" type="primary">ilvG_1</name>
    <name evidence="7" type="ORF">GMJLKIPL_0150</name>
</gene>
<evidence type="ECO:0000256" key="3">
    <source>
        <dbReference type="RuleBase" id="RU362132"/>
    </source>
</evidence>
<reference evidence="7" key="2">
    <citation type="submission" date="2021-08" db="EMBL/GenBank/DDBJ databases">
        <authorList>
            <person name="Tani A."/>
            <person name="Ola A."/>
            <person name="Ogura Y."/>
            <person name="Katsura K."/>
            <person name="Hayashi T."/>
        </authorList>
    </citation>
    <scope>NUCLEOTIDE SEQUENCE</scope>
    <source>
        <strain evidence="7">DSM 17168</strain>
    </source>
</reference>
<evidence type="ECO:0000259" key="4">
    <source>
        <dbReference type="Pfam" id="PF00205"/>
    </source>
</evidence>
<dbReference type="Gene3D" id="3.40.50.970">
    <property type="match status" value="2"/>
</dbReference>
<dbReference type="InterPro" id="IPR012000">
    <property type="entry name" value="Thiamin_PyroP_enz_cen_dom"/>
</dbReference>
<dbReference type="CDD" id="cd00568">
    <property type="entry name" value="TPP_enzymes"/>
    <property type="match status" value="1"/>
</dbReference>
<dbReference type="RefSeq" id="WP_238233200.1">
    <property type="nucleotide sequence ID" value="NZ_BPQQ01000002.1"/>
</dbReference>
<dbReference type="CDD" id="cd07035">
    <property type="entry name" value="TPP_PYR_POX_like"/>
    <property type="match status" value="1"/>
</dbReference>
<protein>
    <submittedName>
        <fullName evidence="7">Acetolactate synthase isozyme 2 large subunit</fullName>
    </submittedName>
</protein>
<proteinExistence type="inferred from homology"/>
<dbReference type="SUPFAM" id="SSF52518">
    <property type="entry name" value="Thiamin diphosphate-binding fold (THDP-binding)"/>
    <property type="match status" value="2"/>
</dbReference>
<dbReference type="InterPro" id="IPR029061">
    <property type="entry name" value="THDP-binding"/>
</dbReference>
<feature type="domain" description="Thiamine pyrophosphate enzyme N-terminal TPP-binding" evidence="6">
    <location>
        <begin position="9"/>
        <end position="121"/>
    </location>
</feature>
<dbReference type="Pfam" id="PF02776">
    <property type="entry name" value="TPP_enzyme_N"/>
    <property type="match status" value="1"/>
</dbReference>
<dbReference type="InterPro" id="IPR045229">
    <property type="entry name" value="TPP_enz"/>
</dbReference>
<keyword evidence="2 3" id="KW-0786">Thiamine pyrophosphate</keyword>
<dbReference type="EMBL" id="BPQQ01000002">
    <property type="protein sequence ID" value="GJD98243.1"/>
    <property type="molecule type" value="Genomic_DNA"/>
</dbReference>
<dbReference type="Gene3D" id="3.40.50.1220">
    <property type="entry name" value="TPP-binding domain"/>
    <property type="match status" value="1"/>
</dbReference>
<feature type="domain" description="Thiamine pyrophosphate enzyme central" evidence="4">
    <location>
        <begin position="193"/>
        <end position="331"/>
    </location>
</feature>
<sequence length="559" mass="59913">MTPSGTGRTAARVLVDQLVANGVRHVFTVPGESFLPVLDALRDSGIAVTTCRQEGAAAMMAEAHGKATGLPGICFVTRGPGATNASAGLHVAQQDSTPLILFVGQIERRYREREAFQELDYRAVFGPMAKWATEIDDPDRVPEFVSRAFSTATAGRPGPVVIALPKDMLVEATQAPLAPAFQPVEAAPGADDIARLADLVAGADRPMVILGGSCWTENARHDIARFAEAFDLPVATSYRRAPLFDALHPNYAGDLGLAPNPKLVARVKASDLVVLLGGRLGEIPSQGYSLLDVPGPQTRLVHIHPGPEEIGRVYRPFLAINAAPTRTAAALARLDPPARIPWRAETRAAHQDFLAWGETATPQPGGVNLGEVIVHLRETLPRDAILCNGAGNYAAWIHRFFRFRDHAGHIAPTSASMGYGVPAAVAMKRLWPERTVISLNGDGDFLMNGQEFATAVQYRLPIVVIVADNASYGTIRMHQEREFPDRPVATDLVNPDFAAYARAFGGAGWTVERTEDFPAAFAAARACGGPAIIHLKIATDAITPGQTLTQIRDRARAGR</sequence>
<comment type="caution">
    <text evidence="7">The sequence shown here is derived from an EMBL/GenBank/DDBJ whole genome shotgun (WGS) entry which is preliminary data.</text>
</comment>
<dbReference type="Pfam" id="PF00205">
    <property type="entry name" value="TPP_enzyme_M"/>
    <property type="match status" value="1"/>
</dbReference>
<organism evidence="7 8">
    <name type="scientific">Methylobacterium isbiliense</name>
    <dbReference type="NCBI Taxonomy" id="315478"/>
    <lineage>
        <taxon>Bacteria</taxon>
        <taxon>Pseudomonadati</taxon>
        <taxon>Pseudomonadota</taxon>
        <taxon>Alphaproteobacteria</taxon>
        <taxon>Hyphomicrobiales</taxon>
        <taxon>Methylobacteriaceae</taxon>
        <taxon>Methylobacterium</taxon>
    </lineage>
</organism>
<dbReference type="SUPFAM" id="SSF52467">
    <property type="entry name" value="DHS-like NAD/FAD-binding domain"/>
    <property type="match status" value="1"/>
</dbReference>
<dbReference type="Proteomes" id="UP001055153">
    <property type="component" value="Unassembled WGS sequence"/>
</dbReference>
<keyword evidence="8" id="KW-1185">Reference proteome</keyword>
<dbReference type="InterPro" id="IPR029035">
    <property type="entry name" value="DHS-like_NAD/FAD-binding_dom"/>
</dbReference>
<evidence type="ECO:0000256" key="2">
    <source>
        <dbReference type="ARBA" id="ARBA00023052"/>
    </source>
</evidence>
<evidence type="ECO:0000259" key="5">
    <source>
        <dbReference type="Pfam" id="PF02775"/>
    </source>
</evidence>
<feature type="domain" description="Thiamine pyrophosphate enzyme TPP-binding" evidence="5">
    <location>
        <begin position="389"/>
        <end position="534"/>
    </location>
</feature>
<dbReference type="PANTHER" id="PTHR18968:SF120">
    <property type="entry name" value="ACETOLACTATE SYNTHASE LARGE SUBUNIT"/>
    <property type="match status" value="1"/>
</dbReference>